<dbReference type="Pfam" id="PF14579">
    <property type="entry name" value="HHH_6"/>
    <property type="match status" value="1"/>
</dbReference>
<dbReference type="EC" id="2.7.7.7" evidence="3 13"/>
<dbReference type="STRING" id="1032480.MLP_16830"/>
<dbReference type="InterPro" id="IPR004805">
    <property type="entry name" value="DnaE2/DnaE/PolC"/>
</dbReference>
<dbReference type="Pfam" id="PF07733">
    <property type="entry name" value="DNA_pol3_alpha"/>
    <property type="match status" value="1"/>
</dbReference>
<dbReference type="InterPro" id="IPR016195">
    <property type="entry name" value="Pol/histidinol_Pase-like"/>
</dbReference>
<dbReference type="HOGENOM" id="CLU_001600_4_0_11"/>
<dbReference type="eggNOG" id="COG0587">
    <property type="taxonomic scope" value="Bacteria"/>
</dbReference>
<dbReference type="Pfam" id="PF17657">
    <property type="entry name" value="DNA_pol3_finger"/>
    <property type="match status" value="1"/>
</dbReference>
<dbReference type="HAMAP" id="MF_01902">
    <property type="entry name" value="DNApol_error_prone"/>
    <property type="match status" value="1"/>
</dbReference>
<comment type="function">
    <text evidence="13">DNA polymerase involved in damage-induced mutagenesis and translesion synthesis (TLS). It is not the major replicative DNA polymerase.</text>
</comment>
<protein>
    <recommendedName>
        <fullName evidence="4 13">Error-prone DNA polymerase</fullName>
        <ecNumber evidence="3 13">2.7.7.7</ecNumber>
    </recommendedName>
</protein>
<proteinExistence type="inferred from homology"/>
<dbReference type="AlphaFoldDB" id="F5XRK7"/>
<dbReference type="Proteomes" id="UP000007947">
    <property type="component" value="Chromosome"/>
</dbReference>
<keyword evidence="5 13" id="KW-0963">Cytoplasm</keyword>
<dbReference type="EMBL" id="AP012204">
    <property type="protein sequence ID" value="BAK34697.1"/>
    <property type="molecule type" value="Genomic_DNA"/>
</dbReference>
<dbReference type="InterPro" id="IPR023073">
    <property type="entry name" value="DnaE2"/>
</dbReference>
<evidence type="ECO:0000313" key="17">
    <source>
        <dbReference type="Proteomes" id="UP000007947"/>
    </source>
</evidence>
<evidence type="ECO:0000256" key="9">
    <source>
        <dbReference type="ARBA" id="ARBA00022763"/>
    </source>
</evidence>
<dbReference type="Pfam" id="PF01336">
    <property type="entry name" value="tRNA_anti-codon"/>
    <property type="match status" value="1"/>
</dbReference>
<evidence type="ECO:0000256" key="1">
    <source>
        <dbReference type="ARBA" id="ARBA00004496"/>
    </source>
</evidence>
<dbReference type="InterPro" id="IPR011708">
    <property type="entry name" value="DNA_pol3_alpha_NTPase_dom"/>
</dbReference>
<accession>F5XRK7</accession>
<comment type="similarity">
    <text evidence="2 13">Belongs to the DNA polymerase type-C family. DnaE2 subfamily.</text>
</comment>
<dbReference type="CDD" id="cd04485">
    <property type="entry name" value="DnaE_OBF"/>
    <property type="match status" value="1"/>
</dbReference>
<dbReference type="Gene3D" id="1.10.150.870">
    <property type="match status" value="1"/>
</dbReference>
<keyword evidence="9 13" id="KW-0227">DNA damage</keyword>
<evidence type="ECO:0000256" key="10">
    <source>
        <dbReference type="ARBA" id="ARBA00022932"/>
    </source>
</evidence>
<keyword evidence="7 13" id="KW-0548">Nucleotidyltransferase</keyword>
<evidence type="ECO:0000256" key="3">
    <source>
        <dbReference type="ARBA" id="ARBA00012417"/>
    </source>
</evidence>
<keyword evidence="10 13" id="KW-0239">DNA-directed DNA polymerase</keyword>
<dbReference type="SUPFAM" id="SSF89550">
    <property type="entry name" value="PHP domain-like"/>
    <property type="match status" value="1"/>
</dbReference>
<dbReference type="NCBIfam" id="NF004225">
    <property type="entry name" value="PRK05672.1"/>
    <property type="match status" value="1"/>
</dbReference>
<feature type="compositionally biased region" description="Basic and acidic residues" evidence="14">
    <location>
        <begin position="16"/>
        <end position="27"/>
    </location>
</feature>
<dbReference type="GO" id="GO:0003887">
    <property type="term" value="F:DNA-directed DNA polymerase activity"/>
    <property type="evidence" value="ECO:0007669"/>
    <property type="project" value="UniProtKB-UniRule"/>
</dbReference>
<dbReference type="InterPro" id="IPR040982">
    <property type="entry name" value="DNA_pol3_finger"/>
</dbReference>
<evidence type="ECO:0000256" key="5">
    <source>
        <dbReference type="ARBA" id="ARBA00022490"/>
    </source>
</evidence>
<dbReference type="KEGG" id="mph:MLP_16830"/>
<dbReference type="NCBIfam" id="TIGR00594">
    <property type="entry name" value="polc"/>
    <property type="match status" value="1"/>
</dbReference>
<dbReference type="InterPro" id="IPR003141">
    <property type="entry name" value="Pol/His_phosphatase_N"/>
</dbReference>
<keyword evidence="8 13" id="KW-0235">DNA replication</keyword>
<dbReference type="GO" id="GO:0005737">
    <property type="term" value="C:cytoplasm"/>
    <property type="evidence" value="ECO:0007669"/>
    <property type="project" value="UniProtKB-SubCell"/>
</dbReference>
<dbReference type="GO" id="GO:0008408">
    <property type="term" value="F:3'-5' exonuclease activity"/>
    <property type="evidence" value="ECO:0007669"/>
    <property type="project" value="InterPro"/>
</dbReference>
<evidence type="ECO:0000256" key="2">
    <source>
        <dbReference type="ARBA" id="ARBA00007391"/>
    </source>
</evidence>
<keyword evidence="11 13" id="KW-0234">DNA repair</keyword>
<evidence type="ECO:0000256" key="8">
    <source>
        <dbReference type="ARBA" id="ARBA00022705"/>
    </source>
</evidence>
<evidence type="ECO:0000256" key="7">
    <source>
        <dbReference type="ARBA" id="ARBA00022695"/>
    </source>
</evidence>
<evidence type="ECO:0000256" key="12">
    <source>
        <dbReference type="ARBA" id="ARBA00049244"/>
    </source>
</evidence>
<feature type="region of interest" description="Disordered" evidence="14">
    <location>
        <begin position="1"/>
        <end position="62"/>
    </location>
</feature>
<keyword evidence="17" id="KW-1185">Reference proteome</keyword>
<evidence type="ECO:0000313" key="16">
    <source>
        <dbReference type="EMBL" id="BAK34697.1"/>
    </source>
</evidence>
<evidence type="ECO:0000256" key="13">
    <source>
        <dbReference type="HAMAP-Rule" id="MF_01902"/>
    </source>
</evidence>
<evidence type="ECO:0000256" key="14">
    <source>
        <dbReference type="SAM" id="MobiDB-lite"/>
    </source>
</evidence>
<dbReference type="GO" id="GO:0006281">
    <property type="term" value="P:DNA repair"/>
    <property type="evidence" value="ECO:0007669"/>
    <property type="project" value="UniProtKB-UniRule"/>
</dbReference>
<keyword evidence="6 13" id="KW-0808">Transferase</keyword>
<gene>
    <name evidence="13 16" type="primary">dnaE2</name>
    <name evidence="16" type="ordered locus">MLP_16830</name>
</gene>
<dbReference type="InterPro" id="IPR004013">
    <property type="entry name" value="PHP_dom"/>
</dbReference>
<organism evidence="16 17">
    <name type="scientific">Microlunatus phosphovorus (strain ATCC 700054 / DSM 10555 / JCM 9379 / NBRC 101784 / NCIMB 13414 / VKM Ac-1990 / NM-1)</name>
    <dbReference type="NCBI Taxonomy" id="1032480"/>
    <lineage>
        <taxon>Bacteria</taxon>
        <taxon>Bacillati</taxon>
        <taxon>Actinomycetota</taxon>
        <taxon>Actinomycetes</taxon>
        <taxon>Propionibacteriales</taxon>
        <taxon>Propionibacteriaceae</taxon>
        <taxon>Microlunatus</taxon>
    </lineage>
</organism>
<evidence type="ECO:0000256" key="6">
    <source>
        <dbReference type="ARBA" id="ARBA00022679"/>
    </source>
</evidence>
<sequence length="1157" mass="125860">MSGKVGPDEPLGAEWAGRDQPRVRATSESEPDEAAPLDRNGDPVPPWSRRRAATVAGPATPSTTPVVPYAELHCHSNFSFLDGASDPEALIAEAVSLGLSALAITDHDGLYAVARFAESAQNLTRAGAAAPGVELQTIYGAELSLGLRTPQNGVADPEGSHLLVLARGVEGYHQLAKAITDAQLDGDEKGRPLYDLDQLAATAEGHWTILTGCRKGAVRQALAAGGPSAAAADLDRLTALFGHDRVVVELFDHGRPDDSTINDQLVELARVHELPVVATNAVHYAQPKNYRLATAMAAVRARRSLAEMDGWLPVPGAHLRSGEEMTQIFARYPGVIEQTLAVAADCAFDLKLAKPRLPKLEVPDGHTPASYLRQLCWEGFEELYPGGDRAKAAERLERELTVIEGKDFPGYFLIVHDMVAFARARGILCQGRGSAANSVVCYVLKITAVDPVLYDLPFERFLSAARDEEPDIDVDFDSDRREEVIQEVYRRYRRDKVAQVANVISYRPKSAVRDMAKALGYSTGQQDAWSKQIDSWGRIPPRDEQTHDIPEPVTELANQLLGAPRHLGIHACGMVLTERPVGEVVPIERGRMDARTVLQWDKDSCAYMGLVKFDFLGLGILSAMQYTFDLIAERVGESWTLQSIPKEEPGVYDMLCRADSIGVFQIESRAQIGTLPRLQPRKFYDLVIEIALIRPGPIQGGAVHPYIRRATGRDEAMPPHPALEPVLKRTLGVPLFQEQLMQIATEVGGCTGEEADLLRRAMGSKRGIEKIERIKDKLYDGMKENGIVGEVADGIYARIQAFASFGFAESHAISFALLVYASSWLKLHYPGAFLAGLLRAQPMGFYSPQSLVADARRHGVEVRRPDIALSGIDADLEPLVAGETMIPGGMSSCLDRDQPEVGKFNRSAPDLSAEHRRDGSTAVRLGLTSVTSIGRAVAERILAERERQSYADINDVVRRAGLTVAQTEALATAGAFDSFGLSRRQALWNAGYADSADTLPGTAIDAAPPELPGMSDVELTVADLWATKISPGEHPVSHLRDALDGLGIRQVGTLGEADDTCRVRVAGLVTHRQRPGTAGGVTFLNLEDETGMLNIVCSAPMWNRYRRVGRQSNALVIRGRVEHADGVTNLVAERFDPLALVLPTARALGQHRSRDFH</sequence>
<dbReference type="PANTHER" id="PTHR32294">
    <property type="entry name" value="DNA POLYMERASE III SUBUNIT ALPHA"/>
    <property type="match status" value="1"/>
</dbReference>
<dbReference type="Pfam" id="PF02811">
    <property type="entry name" value="PHP"/>
    <property type="match status" value="1"/>
</dbReference>
<dbReference type="GO" id="GO:0006260">
    <property type="term" value="P:DNA replication"/>
    <property type="evidence" value="ECO:0007669"/>
    <property type="project" value="UniProtKB-KW"/>
</dbReference>
<dbReference type="InterPro" id="IPR029460">
    <property type="entry name" value="DNAPol_HHH"/>
</dbReference>
<comment type="catalytic activity">
    <reaction evidence="12 13">
        <text>DNA(n) + a 2'-deoxyribonucleoside 5'-triphosphate = DNA(n+1) + diphosphate</text>
        <dbReference type="Rhea" id="RHEA:22508"/>
        <dbReference type="Rhea" id="RHEA-COMP:17339"/>
        <dbReference type="Rhea" id="RHEA-COMP:17340"/>
        <dbReference type="ChEBI" id="CHEBI:33019"/>
        <dbReference type="ChEBI" id="CHEBI:61560"/>
        <dbReference type="ChEBI" id="CHEBI:173112"/>
        <dbReference type="EC" id="2.7.7.7"/>
    </reaction>
</comment>
<reference evidence="16 17" key="1">
    <citation type="submission" date="2011-05" db="EMBL/GenBank/DDBJ databases">
        <title>Whole genome sequence of Microlunatus phosphovorus NM-1.</title>
        <authorList>
            <person name="Hosoyama A."/>
            <person name="Sasaki K."/>
            <person name="Harada T."/>
            <person name="Igarashi R."/>
            <person name="Kawakoshi A."/>
            <person name="Sasagawa M."/>
            <person name="Fukada J."/>
            <person name="Nakamura S."/>
            <person name="Katano Y."/>
            <person name="Hanada S."/>
            <person name="Kamagata Y."/>
            <person name="Nakamura N."/>
            <person name="Yamazaki S."/>
            <person name="Fujita N."/>
        </authorList>
    </citation>
    <scope>NUCLEOTIDE SEQUENCE [LARGE SCALE GENOMIC DNA]</scope>
    <source>
        <strain evidence="17">ATCC 700054 / DSM 10555 / JCM 9379 / NBRC 101784 / NCIMB 13414 / VKM Ac-1990 / NM-1</strain>
    </source>
</reference>
<feature type="domain" description="Polymerase/histidinol phosphatase N-terminal" evidence="15">
    <location>
        <begin position="70"/>
        <end position="147"/>
    </location>
</feature>
<comment type="subcellular location">
    <subcellularLocation>
        <location evidence="1 13">Cytoplasm</location>
    </subcellularLocation>
</comment>
<dbReference type="Gene3D" id="3.20.20.140">
    <property type="entry name" value="Metal-dependent hydrolases"/>
    <property type="match status" value="1"/>
</dbReference>
<evidence type="ECO:0000256" key="11">
    <source>
        <dbReference type="ARBA" id="ARBA00023204"/>
    </source>
</evidence>
<dbReference type="PANTHER" id="PTHR32294:SF4">
    <property type="entry name" value="ERROR-PRONE DNA POLYMERASE"/>
    <property type="match status" value="1"/>
</dbReference>
<evidence type="ECO:0000259" key="15">
    <source>
        <dbReference type="SMART" id="SM00481"/>
    </source>
</evidence>
<dbReference type="InterPro" id="IPR004365">
    <property type="entry name" value="NA-bd_OB_tRNA"/>
</dbReference>
<dbReference type="SMART" id="SM00481">
    <property type="entry name" value="POLIIIAc"/>
    <property type="match status" value="1"/>
</dbReference>
<evidence type="ECO:0000256" key="4">
    <source>
        <dbReference type="ARBA" id="ARBA00017273"/>
    </source>
</evidence>
<name>F5XRK7_MICPN</name>
<dbReference type="GO" id="GO:0003676">
    <property type="term" value="F:nucleic acid binding"/>
    <property type="evidence" value="ECO:0007669"/>
    <property type="project" value="InterPro"/>
</dbReference>